<gene>
    <name evidence="1" type="ORF">DSO57_1005404</name>
</gene>
<name>A0ACC2TVL1_9FUNG</name>
<evidence type="ECO:0000313" key="1">
    <source>
        <dbReference type="EMBL" id="KAJ9078560.1"/>
    </source>
</evidence>
<proteinExistence type="predicted"/>
<reference evidence="1" key="1">
    <citation type="submission" date="2022-04" db="EMBL/GenBank/DDBJ databases">
        <title>Genome of the entomopathogenic fungus Entomophthora muscae.</title>
        <authorList>
            <person name="Elya C."/>
            <person name="Lovett B.R."/>
            <person name="Lee E."/>
            <person name="Macias A.M."/>
            <person name="Hajek A.E."/>
            <person name="De Bivort B.L."/>
            <person name="Kasson M.T."/>
            <person name="De Fine Licht H.H."/>
            <person name="Stajich J.E."/>
        </authorList>
    </citation>
    <scope>NUCLEOTIDE SEQUENCE</scope>
    <source>
        <strain evidence="1">Berkeley</strain>
    </source>
</reference>
<accession>A0ACC2TVL1</accession>
<dbReference type="EMBL" id="QTSX02002144">
    <property type="protein sequence ID" value="KAJ9078560.1"/>
    <property type="molecule type" value="Genomic_DNA"/>
</dbReference>
<protein>
    <submittedName>
        <fullName evidence="1">Uncharacterized protein</fullName>
    </submittedName>
</protein>
<evidence type="ECO:0000313" key="2">
    <source>
        <dbReference type="Proteomes" id="UP001165960"/>
    </source>
</evidence>
<dbReference type="Proteomes" id="UP001165960">
    <property type="component" value="Unassembled WGS sequence"/>
</dbReference>
<organism evidence="1 2">
    <name type="scientific">Entomophthora muscae</name>
    <dbReference type="NCBI Taxonomy" id="34485"/>
    <lineage>
        <taxon>Eukaryota</taxon>
        <taxon>Fungi</taxon>
        <taxon>Fungi incertae sedis</taxon>
        <taxon>Zoopagomycota</taxon>
        <taxon>Entomophthoromycotina</taxon>
        <taxon>Entomophthoromycetes</taxon>
        <taxon>Entomophthorales</taxon>
        <taxon>Entomophthoraceae</taxon>
        <taxon>Entomophthora</taxon>
    </lineage>
</organism>
<keyword evidence="2" id="KW-1185">Reference proteome</keyword>
<comment type="caution">
    <text evidence="1">The sequence shown here is derived from an EMBL/GenBank/DDBJ whole genome shotgun (WGS) entry which is preliminary data.</text>
</comment>
<sequence length="200" mass="21611">MQTSINQMKLITLILVSVACADTNPTLLTLDVTEIKAYNEANPVAETIKVNLTWPAECNAKTPSFDFGIDNAAAEANAAIDAMVLANYTIKGTPVSGEEKLIDFKSTDAPTIRNKKIKTLFYTAETPIDNSTAKYLEFSFKYVAQNLANGTKVKTELPLHLTCDGKKYNYNAAINVNGAAAYSTLFAIGLALISPFVTSL</sequence>